<accession>A0A514LED7</accession>
<dbReference type="EMBL" id="CP035485">
    <property type="protein sequence ID" value="QDI90216.1"/>
    <property type="molecule type" value="Genomic_DNA"/>
</dbReference>
<proteinExistence type="predicted"/>
<dbReference type="AlphaFoldDB" id="A0A514LED7"/>
<name>A0A514LED7_9BACI</name>
<evidence type="ECO:0000313" key="3">
    <source>
        <dbReference type="Proteomes" id="UP000319756"/>
    </source>
</evidence>
<protein>
    <recommendedName>
        <fullName evidence="1">Rho termination factor-like N-terminal domain-containing protein</fullName>
    </recommendedName>
</protein>
<dbReference type="Pfam" id="PF07498">
    <property type="entry name" value="Rho_N"/>
    <property type="match status" value="1"/>
</dbReference>
<dbReference type="KEGG" id="sale:EPH95_02715"/>
<organism evidence="2 3">
    <name type="scientific">Salicibibacter halophilus</name>
    <dbReference type="NCBI Taxonomy" id="2502791"/>
    <lineage>
        <taxon>Bacteria</taxon>
        <taxon>Bacillati</taxon>
        <taxon>Bacillota</taxon>
        <taxon>Bacilli</taxon>
        <taxon>Bacillales</taxon>
        <taxon>Bacillaceae</taxon>
        <taxon>Salicibibacter</taxon>
    </lineage>
</organism>
<evidence type="ECO:0000313" key="2">
    <source>
        <dbReference type="EMBL" id="QDI90216.1"/>
    </source>
</evidence>
<dbReference type="OrthoDB" id="2665494at2"/>
<dbReference type="InterPro" id="IPR036269">
    <property type="entry name" value="Rho_N_sf"/>
</dbReference>
<dbReference type="Gene3D" id="1.10.720.10">
    <property type="match status" value="1"/>
</dbReference>
<dbReference type="SMART" id="SM00959">
    <property type="entry name" value="Rho_N"/>
    <property type="match status" value="1"/>
</dbReference>
<sequence>MMGIAGFNRSRLVQDAKPKAKQTDYEYLTARDLKELAKDRGIEGYWGLRKHELIEALVRGE</sequence>
<gene>
    <name evidence="2" type="ORF">EPH95_02715</name>
</gene>
<dbReference type="SUPFAM" id="SSF68912">
    <property type="entry name" value="Rho N-terminal domain-like"/>
    <property type="match status" value="1"/>
</dbReference>
<reference evidence="3" key="1">
    <citation type="submission" date="2019-01" db="EMBL/GenBank/DDBJ databases">
        <title>Genomic analysis of Salicibibacter sp. NKC3-5.</title>
        <authorList>
            <person name="Oh Y.J."/>
        </authorList>
    </citation>
    <scope>NUCLEOTIDE SEQUENCE [LARGE SCALE GENOMIC DNA]</scope>
    <source>
        <strain evidence="3">NKC3-5</strain>
    </source>
</reference>
<feature type="domain" description="Rho termination factor-like N-terminal" evidence="1">
    <location>
        <begin position="24"/>
        <end position="61"/>
    </location>
</feature>
<keyword evidence="3" id="KW-1185">Reference proteome</keyword>
<dbReference type="Proteomes" id="UP000319756">
    <property type="component" value="Chromosome"/>
</dbReference>
<dbReference type="InterPro" id="IPR011112">
    <property type="entry name" value="Rho-like_N"/>
</dbReference>
<dbReference type="GO" id="GO:0006353">
    <property type="term" value="P:DNA-templated transcription termination"/>
    <property type="evidence" value="ECO:0007669"/>
    <property type="project" value="InterPro"/>
</dbReference>
<evidence type="ECO:0000259" key="1">
    <source>
        <dbReference type="SMART" id="SM00959"/>
    </source>
</evidence>
<dbReference type="RefSeq" id="WP_142087121.1">
    <property type="nucleotide sequence ID" value="NZ_CP035485.1"/>
</dbReference>